<dbReference type="Gene3D" id="2.40.70.10">
    <property type="entry name" value="Acid Proteases"/>
    <property type="match status" value="2"/>
</dbReference>
<dbReference type="AlphaFoldDB" id="A0A0H4VKR1"/>
<dbReference type="PROSITE" id="PS00141">
    <property type="entry name" value="ASP_PROTEASE"/>
    <property type="match status" value="1"/>
</dbReference>
<dbReference type="OrthoDB" id="107347at2"/>
<accession>A0A0H4VKR1</accession>
<keyword evidence="5" id="KW-1185">Reference proteome</keyword>
<sequence>MHWLAYSCALALTGTSPLAAQTGEVLPTTMETPALPPAIAQSQAGPSANVPIQETLTMQMERNRRMTVPVTIMGKGPFHFMVDTGAQATVLSSELAERLGLFDRANATLVGMASTRAVQTTMVPDFMFGSRIITIRTAPILERSHIGDADGILGLDSLQNQRVLLDFENGELTVSSHFSSDGAGGYDIIVRARERLGQLIIHRAQIDAVSTAVIVDTGAQSSFGNLALRNRMRRRALEREAVMTDVNGVTVTGPTHVASRLSMDRVELSNIPISFADSPTFHWLGLADRPAMVLGMNELSVFRRVAIDFRSRRILFDLPGDVPLDNPWYFNRRATRLPQD</sequence>
<reference evidence="4 5" key="1">
    <citation type="journal article" date="2015" name="Int. J. Syst. Evol. Microbiol.">
        <title>Erythrobacter atlanticus sp. nov., a bacterium from ocean sediment able to degrade polycyclic aromatic hydrocarbons.</title>
        <authorList>
            <person name="Zhuang L."/>
            <person name="Liu Y."/>
            <person name="Wang L."/>
            <person name="Wang W."/>
            <person name="Shao Z."/>
        </authorList>
    </citation>
    <scope>NUCLEOTIDE SEQUENCE [LARGE SCALE GENOMIC DNA]</scope>
    <source>
        <strain evidence="5">s21-N3</strain>
    </source>
</reference>
<evidence type="ECO:0000256" key="2">
    <source>
        <dbReference type="SAM" id="SignalP"/>
    </source>
</evidence>
<dbReference type="Pfam" id="PF13650">
    <property type="entry name" value="Asp_protease_2"/>
    <property type="match status" value="1"/>
</dbReference>
<reference evidence="5" key="2">
    <citation type="submission" date="2015-04" db="EMBL/GenBank/DDBJ databases">
        <title>The complete genome sequence of Erythrobacter sp. s21-N3.</title>
        <authorList>
            <person name="Zhuang L."/>
            <person name="Liu Y."/>
            <person name="Shao Z."/>
        </authorList>
    </citation>
    <scope>NUCLEOTIDE SEQUENCE [LARGE SCALE GENOMIC DNA]</scope>
    <source>
        <strain evidence="5">s21-N3</strain>
    </source>
</reference>
<keyword evidence="1" id="KW-0378">Hydrolase</keyword>
<feature type="signal peptide" evidence="2">
    <location>
        <begin position="1"/>
        <end position="19"/>
    </location>
</feature>
<dbReference type="GO" id="GO:0006508">
    <property type="term" value="P:proteolysis"/>
    <property type="evidence" value="ECO:0007669"/>
    <property type="project" value="InterPro"/>
</dbReference>
<dbReference type="InterPro" id="IPR034122">
    <property type="entry name" value="Retropepsin-like_bacterial"/>
</dbReference>
<dbReference type="KEGG" id="ery:CP97_13330"/>
<evidence type="ECO:0000256" key="1">
    <source>
        <dbReference type="ARBA" id="ARBA00022801"/>
    </source>
</evidence>
<dbReference type="GO" id="GO:0004190">
    <property type="term" value="F:aspartic-type endopeptidase activity"/>
    <property type="evidence" value="ECO:0007669"/>
    <property type="project" value="InterPro"/>
</dbReference>
<dbReference type="InterPro" id="IPR001969">
    <property type="entry name" value="Aspartic_peptidase_AS"/>
</dbReference>
<dbReference type="STRING" id="1648404.CP97_13330"/>
<dbReference type="SUPFAM" id="SSF50630">
    <property type="entry name" value="Acid proteases"/>
    <property type="match status" value="2"/>
</dbReference>
<dbReference type="PROSITE" id="PS50175">
    <property type="entry name" value="ASP_PROT_RETROV"/>
    <property type="match status" value="1"/>
</dbReference>
<name>A0A0H4VKR1_9SPHN</name>
<dbReference type="InterPro" id="IPR021109">
    <property type="entry name" value="Peptidase_aspartic_dom_sf"/>
</dbReference>
<dbReference type="RefSeq" id="WP_063612447.1">
    <property type="nucleotide sequence ID" value="NZ_CP011310.1"/>
</dbReference>
<protein>
    <recommendedName>
        <fullName evidence="3">Peptidase A2 domain-containing protein</fullName>
    </recommendedName>
</protein>
<evidence type="ECO:0000313" key="5">
    <source>
        <dbReference type="Proteomes" id="UP000059113"/>
    </source>
</evidence>
<keyword evidence="2" id="KW-0732">Signal</keyword>
<dbReference type="EMBL" id="CP011310">
    <property type="protein sequence ID" value="AKQ43466.2"/>
    <property type="molecule type" value="Genomic_DNA"/>
</dbReference>
<dbReference type="InterPro" id="IPR001995">
    <property type="entry name" value="Peptidase_A2_cat"/>
</dbReference>
<proteinExistence type="predicted"/>
<gene>
    <name evidence="4" type="ORF">CP97_13330</name>
</gene>
<evidence type="ECO:0000259" key="3">
    <source>
        <dbReference type="PROSITE" id="PS50175"/>
    </source>
</evidence>
<feature type="domain" description="Peptidase A2" evidence="3">
    <location>
        <begin position="78"/>
        <end position="157"/>
    </location>
</feature>
<dbReference type="CDD" id="cd05483">
    <property type="entry name" value="retropepsin_like_bacteria"/>
    <property type="match status" value="1"/>
</dbReference>
<feature type="chain" id="PRO_5007772133" description="Peptidase A2 domain-containing protein" evidence="2">
    <location>
        <begin position="20"/>
        <end position="340"/>
    </location>
</feature>
<dbReference type="Proteomes" id="UP000059113">
    <property type="component" value="Chromosome"/>
</dbReference>
<organism evidence="4 5">
    <name type="scientific">Aurantiacibacter atlanticus</name>
    <dbReference type="NCBI Taxonomy" id="1648404"/>
    <lineage>
        <taxon>Bacteria</taxon>
        <taxon>Pseudomonadati</taxon>
        <taxon>Pseudomonadota</taxon>
        <taxon>Alphaproteobacteria</taxon>
        <taxon>Sphingomonadales</taxon>
        <taxon>Erythrobacteraceae</taxon>
        <taxon>Aurantiacibacter</taxon>
    </lineage>
</organism>
<dbReference type="Pfam" id="PF13975">
    <property type="entry name" value="gag-asp_proteas"/>
    <property type="match status" value="1"/>
</dbReference>
<evidence type="ECO:0000313" key="4">
    <source>
        <dbReference type="EMBL" id="AKQ43466.2"/>
    </source>
</evidence>